<dbReference type="SUPFAM" id="SSF46785">
    <property type="entry name" value="Winged helix' DNA-binding domain"/>
    <property type="match status" value="1"/>
</dbReference>
<dbReference type="Proteomes" id="UP000583279">
    <property type="component" value="Unassembled WGS sequence"/>
</dbReference>
<dbReference type="Gene3D" id="1.10.10.10">
    <property type="entry name" value="Winged helix-like DNA-binding domain superfamily/Winged helix DNA-binding domain"/>
    <property type="match status" value="1"/>
</dbReference>
<dbReference type="Pfam" id="PF09397">
    <property type="entry name" value="FtsK_gamma"/>
    <property type="match status" value="1"/>
</dbReference>
<accession>A0A7Y1LHF6</accession>
<dbReference type="EMBL" id="JAAQYK010000006">
    <property type="protein sequence ID" value="NNA46168.1"/>
    <property type="molecule type" value="Genomic_DNA"/>
</dbReference>
<reference evidence="2 3" key="1">
    <citation type="journal article" date="2020" name="Front. Microbiol.">
        <title>Genetic Organization of the aprX-lipA2 Operon Affects the Proteolytic Potential of Pseudomonas Species in Milk.</title>
        <authorList>
            <person name="Maier C."/>
            <person name="Huptas C."/>
            <person name="von Neubeck M."/>
            <person name="Scherer S."/>
            <person name="Wenning M."/>
            <person name="Lucking G."/>
        </authorList>
    </citation>
    <scope>NUCLEOTIDE SEQUENCE [LARGE SCALE GENOMIC DNA]</scope>
    <source>
        <strain evidence="2 3">WS 4997</strain>
    </source>
</reference>
<name>A0A7Y1LHF6_9PSED</name>
<proteinExistence type="predicted"/>
<dbReference type="RefSeq" id="WP_169856078.1">
    <property type="nucleotide sequence ID" value="NZ_JAAQYK010000006.1"/>
</dbReference>
<comment type="caution">
    <text evidence="2">The sequence shown here is derived from an EMBL/GenBank/DDBJ whole genome shotgun (WGS) entry which is preliminary data.</text>
</comment>
<gene>
    <name evidence="2" type="ORF">HBO18_18795</name>
</gene>
<organism evidence="2 3">
    <name type="scientific">Pseudomonas lactis</name>
    <dbReference type="NCBI Taxonomy" id="1615674"/>
    <lineage>
        <taxon>Bacteria</taxon>
        <taxon>Pseudomonadati</taxon>
        <taxon>Pseudomonadota</taxon>
        <taxon>Gammaproteobacteria</taxon>
        <taxon>Pseudomonadales</taxon>
        <taxon>Pseudomonadaceae</taxon>
        <taxon>Pseudomonas</taxon>
    </lineage>
</organism>
<dbReference type="InterPro" id="IPR018541">
    <property type="entry name" value="Ftsk_gamma"/>
</dbReference>
<dbReference type="InterPro" id="IPR036390">
    <property type="entry name" value="WH_DNA-bd_sf"/>
</dbReference>
<dbReference type="InterPro" id="IPR036388">
    <property type="entry name" value="WH-like_DNA-bd_sf"/>
</dbReference>
<dbReference type="SMART" id="SM00843">
    <property type="entry name" value="Ftsk_gamma"/>
    <property type="match status" value="1"/>
</dbReference>
<protein>
    <recommendedName>
        <fullName evidence="1">FtsK gamma domain-containing protein</fullName>
    </recommendedName>
</protein>
<evidence type="ECO:0000313" key="2">
    <source>
        <dbReference type="EMBL" id="NNA46168.1"/>
    </source>
</evidence>
<evidence type="ECO:0000313" key="3">
    <source>
        <dbReference type="Proteomes" id="UP000583279"/>
    </source>
</evidence>
<dbReference type="AlphaFoldDB" id="A0A7Y1LHF6"/>
<feature type="domain" description="FtsK gamma" evidence="1">
    <location>
        <begin position="29"/>
        <end position="94"/>
    </location>
</feature>
<sequence>MSWWKTLFGISIQEDAPKQSPAFDISDLTENEDHLYPDVARFVISTGRCSVSAVQRHLKIGYERATRLVESLEDDHVVSRINSDGSRYLLSEQQRQAARLLPSRVEIERQRKSEELALRTDYLSEKYADQSIVQAILDQKIWEGMTAAHLFDSAGEPETIDQKYMKNKSREIWKYHHEGGNRFLLRVTLENGIVVGWDAKG</sequence>
<evidence type="ECO:0000259" key="1">
    <source>
        <dbReference type="SMART" id="SM00843"/>
    </source>
</evidence>